<organism evidence="4 5">
    <name type="scientific">Streptomyces acidiscabies</name>
    <dbReference type="NCBI Taxonomy" id="42234"/>
    <lineage>
        <taxon>Bacteria</taxon>
        <taxon>Bacillati</taxon>
        <taxon>Actinomycetota</taxon>
        <taxon>Actinomycetes</taxon>
        <taxon>Kitasatosporales</taxon>
        <taxon>Streptomycetaceae</taxon>
        <taxon>Streptomyces</taxon>
    </lineage>
</organism>
<dbReference type="AlphaFoldDB" id="A0A0L0JG13"/>
<dbReference type="PANTHER" id="PTHR11104">
    <property type="entry name" value="AMINOGLYCOSIDE N3-ACETYLTRANSFERASE"/>
    <property type="match status" value="1"/>
</dbReference>
<proteinExistence type="inferred from homology"/>
<evidence type="ECO:0000313" key="5">
    <source>
        <dbReference type="Proteomes" id="UP000037151"/>
    </source>
</evidence>
<evidence type="ECO:0000256" key="1">
    <source>
        <dbReference type="ARBA" id="ARBA00006383"/>
    </source>
</evidence>
<dbReference type="SUPFAM" id="SSF110710">
    <property type="entry name" value="TTHA0583/YokD-like"/>
    <property type="match status" value="1"/>
</dbReference>
<dbReference type="PATRIC" id="fig|42234.21.peg.8628"/>
<protein>
    <submittedName>
        <fullName evidence="4">Aminoglycoside phosphotransferase</fullName>
    </submittedName>
</protein>
<keyword evidence="3" id="KW-0012">Acyltransferase</keyword>
<dbReference type="OrthoDB" id="7330654at2"/>
<sequence length="267" mass="28329">MSAEFARLGVRPGATVLVHASLRRIGVGPGTVLRALLDAVGPEGTVVVPTFTAGNSDTSPAYRWETLGMTEAQIGEHRARMPAFDPEGTASQGMGRLAEAVRRSARAVRSAHPQTSFAAIGARARELMAGHDEECHLGERSPLARLEAARSQVLLLGVGFEVCSAFHLGEARVPGVARRTYGCVVRRGGVRTWVWYEDVAHDDRDFGELGAAFEAETGVVRRGRVGGGEAALFPLAAAVAYARVWLAGNRTHGLSADPSQDGARSLH</sequence>
<comment type="similarity">
    <text evidence="1">Belongs to the antibiotic N-acetyltransferase family.</text>
</comment>
<dbReference type="Proteomes" id="UP000037151">
    <property type="component" value="Unassembled WGS sequence"/>
</dbReference>
<dbReference type="GO" id="GO:0046677">
    <property type="term" value="P:response to antibiotic"/>
    <property type="evidence" value="ECO:0007669"/>
    <property type="project" value="InterPro"/>
</dbReference>
<dbReference type="Pfam" id="PF02522">
    <property type="entry name" value="Antibiotic_NAT"/>
    <property type="match status" value="1"/>
</dbReference>
<comment type="caution">
    <text evidence="4">The sequence shown here is derived from an EMBL/GenBank/DDBJ whole genome shotgun (WGS) entry which is preliminary data.</text>
</comment>
<reference evidence="5" key="1">
    <citation type="submission" date="2014-07" db="EMBL/GenBank/DDBJ databases">
        <title>Genome sequencing of plant-pathogenic Streptomyces species.</title>
        <authorList>
            <person name="Harrison J."/>
            <person name="Sapp M."/>
            <person name="Thwaites R."/>
            <person name="Studholme D.J."/>
        </authorList>
    </citation>
    <scope>NUCLEOTIDE SEQUENCE [LARGE SCALE GENOMIC DNA]</scope>
    <source>
        <strain evidence="5">NCPPB 4445</strain>
    </source>
</reference>
<evidence type="ECO:0000256" key="3">
    <source>
        <dbReference type="ARBA" id="ARBA00023315"/>
    </source>
</evidence>
<gene>
    <name evidence="4" type="ORF">IQ63_42000</name>
</gene>
<dbReference type="EMBL" id="JPPY01000239">
    <property type="protein sequence ID" value="KND24657.1"/>
    <property type="molecule type" value="Genomic_DNA"/>
</dbReference>
<dbReference type="InterPro" id="IPR028345">
    <property type="entry name" value="Antibiotic_NAT-like"/>
</dbReference>
<evidence type="ECO:0000256" key="2">
    <source>
        <dbReference type="ARBA" id="ARBA00022679"/>
    </source>
</evidence>
<name>A0A0L0JG13_9ACTN</name>
<dbReference type="InterPro" id="IPR003679">
    <property type="entry name" value="Amioglycoside_AcTrfase"/>
</dbReference>
<dbReference type="RefSeq" id="WP_050375264.1">
    <property type="nucleotide sequence ID" value="NZ_KQ257834.1"/>
</dbReference>
<evidence type="ECO:0000313" key="4">
    <source>
        <dbReference type="EMBL" id="KND24657.1"/>
    </source>
</evidence>
<dbReference type="PANTHER" id="PTHR11104:SF0">
    <property type="entry name" value="SPBETA PROPHAGE-DERIVED AMINOGLYCOSIDE N(3')-ACETYLTRANSFERASE-LIKE PROTEIN YOKD"/>
    <property type="match status" value="1"/>
</dbReference>
<keyword evidence="2 4" id="KW-0808">Transferase</keyword>
<dbReference type="GO" id="GO:0008080">
    <property type="term" value="F:N-acetyltransferase activity"/>
    <property type="evidence" value="ECO:0007669"/>
    <property type="project" value="InterPro"/>
</dbReference>
<accession>A0A0L0JG13</accession>